<keyword evidence="2" id="KW-1185">Reference proteome</keyword>
<feature type="non-terminal residue" evidence="1">
    <location>
        <position position="1"/>
    </location>
</feature>
<dbReference type="AlphaFoldDB" id="A0AAW4Y1D8"/>
<organism evidence="1 2">
    <name type="scientific">Comamonas koreensis</name>
    <dbReference type="NCBI Taxonomy" id="160825"/>
    <lineage>
        <taxon>Bacteria</taxon>
        <taxon>Pseudomonadati</taxon>
        <taxon>Pseudomonadota</taxon>
        <taxon>Betaproteobacteria</taxon>
        <taxon>Burkholderiales</taxon>
        <taxon>Comamonadaceae</taxon>
        <taxon>Comamonas</taxon>
    </lineage>
</organism>
<sequence>TASYEKAIALAQGDAGQVAQITAAHQTALGEIRSKYSKQVVAGTKQEEKSYLSLLDAINAKIAEEKLERQSSEAITESQRLRIKMQAELKKNISSDHKAILESKLKELEVEEKLTVSFKEAAEARKAWQDQQKQNLDAAFATANSLEEGNKQLRDEIALIGKSKKEQETILRLRREQVIVAKEKELADLQAKKSFEVYDTMMIQA</sequence>
<evidence type="ECO:0008006" key="3">
    <source>
        <dbReference type="Google" id="ProtNLM"/>
    </source>
</evidence>
<comment type="caution">
    <text evidence="1">The sequence shown here is derived from an EMBL/GenBank/DDBJ whole genome shotgun (WGS) entry which is preliminary data.</text>
</comment>
<name>A0AAW4Y1D8_9BURK</name>
<gene>
    <name evidence="1" type="ORF">LPW39_21765</name>
</gene>
<proteinExistence type="predicted"/>
<feature type="non-terminal residue" evidence="1">
    <location>
        <position position="205"/>
    </location>
</feature>
<protein>
    <recommendedName>
        <fullName evidence="3">Phage tail tape measure protein</fullName>
    </recommendedName>
</protein>
<accession>A0AAW4Y1D8</accession>
<evidence type="ECO:0000313" key="1">
    <source>
        <dbReference type="EMBL" id="MCD2167753.1"/>
    </source>
</evidence>
<dbReference type="RefSeq" id="WP_230780345.1">
    <property type="nucleotide sequence ID" value="NZ_JAJNCT010000031.1"/>
</dbReference>
<dbReference type="EMBL" id="JAJNCT010000031">
    <property type="protein sequence ID" value="MCD2167753.1"/>
    <property type="molecule type" value="Genomic_DNA"/>
</dbReference>
<dbReference type="Proteomes" id="UP001199260">
    <property type="component" value="Unassembled WGS sequence"/>
</dbReference>
<reference evidence="1 2" key="1">
    <citation type="submission" date="2021-11" db="EMBL/GenBank/DDBJ databases">
        <title>Genome sequence.</title>
        <authorList>
            <person name="Sun Q."/>
        </authorList>
    </citation>
    <scope>NUCLEOTIDE SEQUENCE [LARGE SCALE GENOMIC DNA]</scope>
    <source>
        <strain evidence="1 2">KCTC 12005</strain>
    </source>
</reference>
<evidence type="ECO:0000313" key="2">
    <source>
        <dbReference type="Proteomes" id="UP001199260"/>
    </source>
</evidence>